<evidence type="ECO:0000313" key="8">
    <source>
        <dbReference type="EMBL" id="HJA08121.1"/>
    </source>
</evidence>
<protein>
    <recommendedName>
        <fullName evidence="7">Citrate transporter-like domain-containing protein</fullName>
    </recommendedName>
</protein>
<feature type="transmembrane region" description="Helical" evidence="6">
    <location>
        <begin position="36"/>
        <end position="54"/>
    </location>
</feature>
<proteinExistence type="predicted"/>
<feature type="transmembrane region" description="Helical" evidence="6">
    <location>
        <begin position="265"/>
        <end position="284"/>
    </location>
</feature>
<name>A0A9D2HDF8_9BACT</name>
<sequence length="481" mass="50255">MSDTTVSYGHAAAFFLLTFGIGLLPPVGVSVMGMKVLGVFLGLLYGWSFIGFAWPSMISLVALGFTGYGDPAGIIASAFSHPAVLFTLFVLAFTSYCNQSGINAVMAKWFLSRAAFTGRPWVFTASVLVGTLLIGFLVDGVPTVFLISGILYSIFDDAGFRKGDAYPAWLLAGVCIAGVLSFACKPWAGQNLMGIGALADVSGGAVVIDNLTLIAVALPVCVATLLVYTLIVRFVFRPDISRMAHLTPEYLASLRRDLHIGPEQGVAAAALFVFLLLMFLPNILPTGTAAAFFGKFSMTVAIVLILGVLSFVRVKGKAAFDFQTCSAGINWNVIWMLAASIPVSAAMSSPDAGVGRLLTDLLGRLAGGSGVLLFLIGFMVFVTVMTQFTHNVTIVLIAVPIIWNLSQSSGINPAGFSILLFLAAGTAFATPAASTVGALSFANGEWIGMRRAFQAGILGCAGGLLCMLALGLPLVSAVVGL</sequence>
<feature type="transmembrane region" description="Helical" evidence="6">
    <location>
        <begin position="214"/>
        <end position="236"/>
    </location>
</feature>
<feature type="transmembrane region" description="Helical" evidence="6">
    <location>
        <begin position="166"/>
        <end position="184"/>
    </location>
</feature>
<comment type="subcellular location">
    <subcellularLocation>
        <location evidence="1">Membrane</location>
        <topology evidence="1">Multi-pass membrane protein</topology>
    </subcellularLocation>
</comment>
<feature type="transmembrane region" description="Helical" evidence="6">
    <location>
        <begin position="121"/>
        <end position="154"/>
    </location>
</feature>
<feature type="transmembrane region" description="Helical" evidence="6">
    <location>
        <begin position="388"/>
        <end position="406"/>
    </location>
</feature>
<keyword evidence="2" id="KW-0813">Transport</keyword>
<evidence type="ECO:0000256" key="5">
    <source>
        <dbReference type="ARBA" id="ARBA00023136"/>
    </source>
</evidence>
<dbReference type="Proteomes" id="UP000824225">
    <property type="component" value="Unassembled WGS sequence"/>
</dbReference>
<dbReference type="Pfam" id="PF03600">
    <property type="entry name" value="CitMHS"/>
    <property type="match status" value="1"/>
</dbReference>
<feature type="transmembrane region" description="Helical" evidence="6">
    <location>
        <begin position="290"/>
        <end position="312"/>
    </location>
</feature>
<feature type="transmembrane region" description="Helical" evidence="6">
    <location>
        <begin position="191"/>
        <end position="208"/>
    </location>
</feature>
<feature type="transmembrane region" description="Helical" evidence="6">
    <location>
        <begin position="418"/>
        <end position="443"/>
    </location>
</feature>
<dbReference type="PANTHER" id="PTHR10283">
    <property type="entry name" value="SOLUTE CARRIER FAMILY 13 MEMBER"/>
    <property type="match status" value="1"/>
</dbReference>
<evidence type="ECO:0000256" key="4">
    <source>
        <dbReference type="ARBA" id="ARBA00022989"/>
    </source>
</evidence>
<keyword evidence="3 6" id="KW-0812">Transmembrane</keyword>
<comment type="caution">
    <text evidence="8">The sequence shown here is derived from an EMBL/GenBank/DDBJ whole genome shotgun (WGS) entry which is preliminary data.</text>
</comment>
<keyword evidence="4 6" id="KW-1133">Transmembrane helix</keyword>
<organism evidence="8 9">
    <name type="scientific">Candidatus Mailhella merdigallinarum</name>
    <dbReference type="NCBI Taxonomy" id="2838658"/>
    <lineage>
        <taxon>Bacteria</taxon>
        <taxon>Pseudomonadati</taxon>
        <taxon>Thermodesulfobacteriota</taxon>
        <taxon>Desulfovibrionia</taxon>
        <taxon>Desulfovibrionales</taxon>
        <taxon>Desulfovibrionaceae</taxon>
        <taxon>Mailhella</taxon>
    </lineage>
</organism>
<feature type="transmembrane region" description="Helical" evidence="6">
    <location>
        <begin position="74"/>
        <end position="96"/>
    </location>
</feature>
<feature type="transmembrane region" description="Helical" evidence="6">
    <location>
        <begin position="455"/>
        <end position="479"/>
    </location>
</feature>
<evidence type="ECO:0000313" key="9">
    <source>
        <dbReference type="Proteomes" id="UP000824225"/>
    </source>
</evidence>
<feature type="transmembrane region" description="Helical" evidence="6">
    <location>
        <begin position="361"/>
        <end position="381"/>
    </location>
</feature>
<feature type="transmembrane region" description="Helical" evidence="6">
    <location>
        <begin position="6"/>
        <end position="24"/>
    </location>
</feature>
<accession>A0A9D2HDF8</accession>
<keyword evidence="5 6" id="KW-0472">Membrane</keyword>
<evidence type="ECO:0000256" key="2">
    <source>
        <dbReference type="ARBA" id="ARBA00022448"/>
    </source>
</evidence>
<feature type="domain" description="Citrate transporter-like" evidence="7">
    <location>
        <begin position="299"/>
        <end position="469"/>
    </location>
</feature>
<dbReference type="GO" id="GO:0005886">
    <property type="term" value="C:plasma membrane"/>
    <property type="evidence" value="ECO:0007669"/>
    <property type="project" value="TreeGrafter"/>
</dbReference>
<dbReference type="AlphaFoldDB" id="A0A9D2HDF8"/>
<reference evidence="8" key="2">
    <citation type="submission" date="2021-04" db="EMBL/GenBank/DDBJ databases">
        <authorList>
            <person name="Gilroy R."/>
        </authorList>
    </citation>
    <scope>NUCLEOTIDE SEQUENCE</scope>
    <source>
        <strain evidence="8">CHK186-16707</strain>
    </source>
</reference>
<evidence type="ECO:0000259" key="7">
    <source>
        <dbReference type="Pfam" id="PF03600"/>
    </source>
</evidence>
<reference evidence="8" key="1">
    <citation type="journal article" date="2021" name="PeerJ">
        <title>Extensive microbial diversity within the chicken gut microbiome revealed by metagenomics and culture.</title>
        <authorList>
            <person name="Gilroy R."/>
            <person name="Ravi A."/>
            <person name="Getino M."/>
            <person name="Pursley I."/>
            <person name="Horton D.L."/>
            <person name="Alikhan N.F."/>
            <person name="Baker D."/>
            <person name="Gharbi K."/>
            <person name="Hall N."/>
            <person name="Watson M."/>
            <person name="Adriaenssens E.M."/>
            <person name="Foster-Nyarko E."/>
            <person name="Jarju S."/>
            <person name="Secka A."/>
            <person name="Antonio M."/>
            <person name="Oren A."/>
            <person name="Chaudhuri R.R."/>
            <person name="La Ragione R."/>
            <person name="Hildebrand F."/>
            <person name="Pallen M.J."/>
        </authorList>
    </citation>
    <scope>NUCLEOTIDE SEQUENCE</scope>
    <source>
        <strain evidence="8">CHK186-16707</strain>
    </source>
</reference>
<dbReference type="EMBL" id="DXAN01000005">
    <property type="protein sequence ID" value="HJA08121.1"/>
    <property type="molecule type" value="Genomic_DNA"/>
</dbReference>
<gene>
    <name evidence="8" type="ORF">H9962_02850</name>
</gene>
<dbReference type="GO" id="GO:0022857">
    <property type="term" value="F:transmembrane transporter activity"/>
    <property type="evidence" value="ECO:0007669"/>
    <property type="project" value="TreeGrafter"/>
</dbReference>
<dbReference type="InterPro" id="IPR004680">
    <property type="entry name" value="Cit_transptr-like_dom"/>
</dbReference>
<evidence type="ECO:0000256" key="3">
    <source>
        <dbReference type="ARBA" id="ARBA00022692"/>
    </source>
</evidence>
<evidence type="ECO:0000256" key="1">
    <source>
        <dbReference type="ARBA" id="ARBA00004141"/>
    </source>
</evidence>
<evidence type="ECO:0000256" key="6">
    <source>
        <dbReference type="SAM" id="Phobius"/>
    </source>
</evidence>
<feature type="transmembrane region" description="Helical" evidence="6">
    <location>
        <begin position="333"/>
        <end position="349"/>
    </location>
</feature>